<gene>
    <name evidence="1" type="ORF">dsmv_1352</name>
</gene>
<comment type="caution">
    <text evidence="1">The sequence shown here is derived from an EMBL/GenBank/DDBJ whole genome shotgun (WGS) entry which is preliminary data.</text>
</comment>
<proteinExistence type="predicted"/>
<reference evidence="1 2" key="1">
    <citation type="journal article" date="2013" name="Genome Announc.">
        <title>Draft genome sequences for three mercury-methylating, sulfate-reducing bacteria.</title>
        <authorList>
            <person name="Brown S.D."/>
            <person name="Hurt R.A.Jr."/>
            <person name="Gilmour C.C."/>
            <person name="Elias D.A."/>
        </authorList>
    </citation>
    <scope>NUCLEOTIDE SEQUENCE [LARGE SCALE GENOMIC DNA]</scope>
    <source>
        <strain evidence="1 2">DSM 2059</strain>
    </source>
</reference>
<dbReference type="EMBL" id="ATHJ01000057">
    <property type="protein sequence ID" value="EPR43326.1"/>
    <property type="molecule type" value="Genomic_DNA"/>
</dbReference>
<accession>S7U1M6</accession>
<evidence type="ECO:0000313" key="1">
    <source>
        <dbReference type="EMBL" id="EPR43326.1"/>
    </source>
</evidence>
<evidence type="ECO:0000313" key="2">
    <source>
        <dbReference type="Proteomes" id="UP000014977"/>
    </source>
</evidence>
<protein>
    <submittedName>
        <fullName evidence="1">Uncharacterized protein</fullName>
    </submittedName>
</protein>
<dbReference type="OrthoDB" id="5422504at2"/>
<sequence>MDGLNIKVKNNSLAVISKLMHNACAKYECSVIYNAETNTVKFSGDDSLRSLVIEDTMNLFKKN</sequence>
<organism evidence="1 2">
    <name type="scientific">Desulfococcus multivorans DSM 2059</name>
    <dbReference type="NCBI Taxonomy" id="1121405"/>
    <lineage>
        <taxon>Bacteria</taxon>
        <taxon>Pseudomonadati</taxon>
        <taxon>Thermodesulfobacteriota</taxon>
        <taxon>Desulfobacteria</taxon>
        <taxon>Desulfobacterales</taxon>
        <taxon>Desulfococcaceae</taxon>
        <taxon>Desulfococcus</taxon>
    </lineage>
</organism>
<dbReference type="Proteomes" id="UP000014977">
    <property type="component" value="Unassembled WGS sequence"/>
</dbReference>
<keyword evidence="2" id="KW-1185">Reference proteome</keyword>
<dbReference type="RefSeq" id="WP_020875699.1">
    <property type="nucleotide sequence ID" value="NZ_ATHJ01000057.1"/>
</dbReference>
<name>S7U1M6_DESML</name>
<dbReference type="AlphaFoldDB" id="S7U1M6"/>